<dbReference type="Pfam" id="PF00400">
    <property type="entry name" value="WD40"/>
    <property type="match status" value="6"/>
</dbReference>
<proteinExistence type="predicted"/>
<keyword evidence="2" id="KW-0677">Repeat</keyword>
<dbReference type="SUPFAM" id="SSF50978">
    <property type="entry name" value="WD40 repeat-like"/>
    <property type="match status" value="1"/>
</dbReference>
<dbReference type="PROSITE" id="PS50082">
    <property type="entry name" value="WD_REPEATS_2"/>
    <property type="match status" value="3"/>
</dbReference>
<evidence type="ECO:0000256" key="2">
    <source>
        <dbReference type="ARBA" id="ARBA00022737"/>
    </source>
</evidence>
<dbReference type="InterPro" id="IPR036322">
    <property type="entry name" value="WD40_repeat_dom_sf"/>
</dbReference>
<name>A0ABQ6ML57_9STRA</name>
<evidence type="ECO:0000256" key="4">
    <source>
        <dbReference type="SAM" id="MobiDB-lite"/>
    </source>
</evidence>
<evidence type="ECO:0008006" key="7">
    <source>
        <dbReference type="Google" id="ProtNLM"/>
    </source>
</evidence>
<feature type="repeat" description="WD" evidence="3">
    <location>
        <begin position="205"/>
        <end position="236"/>
    </location>
</feature>
<dbReference type="InterPro" id="IPR015943">
    <property type="entry name" value="WD40/YVTN_repeat-like_dom_sf"/>
</dbReference>
<keyword evidence="1 3" id="KW-0853">WD repeat</keyword>
<dbReference type="InterPro" id="IPR001680">
    <property type="entry name" value="WD40_rpt"/>
</dbReference>
<reference evidence="5 6" key="1">
    <citation type="journal article" date="2023" name="Commun. Biol.">
        <title>Genome analysis of Parmales, the sister group of diatoms, reveals the evolutionary specialization of diatoms from phago-mixotrophs to photoautotrophs.</title>
        <authorList>
            <person name="Ban H."/>
            <person name="Sato S."/>
            <person name="Yoshikawa S."/>
            <person name="Yamada K."/>
            <person name="Nakamura Y."/>
            <person name="Ichinomiya M."/>
            <person name="Sato N."/>
            <person name="Blanc-Mathieu R."/>
            <person name="Endo H."/>
            <person name="Kuwata A."/>
            <person name="Ogata H."/>
        </authorList>
    </citation>
    <scope>NUCLEOTIDE SEQUENCE [LARGE SCALE GENOMIC DNA]</scope>
</reference>
<evidence type="ECO:0000313" key="6">
    <source>
        <dbReference type="Proteomes" id="UP001165060"/>
    </source>
</evidence>
<feature type="non-terminal residue" evidence="5">
    <location>
        <position position="437"/>
    </location>
</feature>
<feature type="region of interest" description="Disordered" evidence="4">
    <location>
        <begin position="247"/>
        <end position="266"/>
    </location>
</feature>
<gene>
    <name evidence="5" type="ORF">TeGR_g4338</name>
</gene>
<dbReference type="PANTHER" id="PTHR19848">
    <property type="entry name" value="WD40 REPEAT PROTEIN"/>
    <property type="match status" value="1"/>
</dbReference>
<dbReference type="PANTHER" id="PTHR19848:SF8">
    <property type="entry name" value="F-BOX AND WD REPEAT DOMAIN CONTAINING 7"/>
    <property type="match status" value="1"/>
</dbReference>
<dbReference type="InterPro" id="IPR019775">
    <property type="entry name" value="WD40_repeat_CS"/>
</dbReference>
<dbReference type="SMART" id="SM00320">
    <property type="entry name" value="WD40"/>
    <property type="match status" value="6"/>
</dbReference>
<evidence type="ECO:0000256" key="3">
    <source>
        <dbReference type="PROSITE-ProRule" id="PRU00221"/>
    </source>
</evidence>
<dbReference type="PROSITE" id="PS50294">
    <property type="entry name" value="WD_REPEATS_REGION"/>
    <property type="match status" value="1"/>
</dbReference>
<organism evidence="5 6">
    <name type="scientific">Tetraparma gracilis</name>
    <dbReference type="NCBI Taxonomy" id="2962635"/>
    <lineage>
        <taxon>Eukaryota</taxon>
        <taxon>Sar</taxon>
        <taxon>Stramenopiles</taxon>
        <taxon>Ochrophyta</taxon>
        <taxon>Bolidophyceae</taxon>
        <taxon>Parmales</taxon>
        <taxon>Triparmaceae</taxon>
        <taxon>Tetraparma</taxon>
    </lineage>
</organism>
<accession>A0ABQ6ML57</accession>
<feature type="repeat" description="WD" evidence="3">
    <location>
        <begin position="327"/>
        <end position="359"/>
    </location>
</feature>
<sequence>MAHKAKGDVANSHAHGKVAEASSDQGYMNKMFMKLNLEDTGMAPELDEVEVAGLTEVAKEKHLFLHEKAVQAYHEEQARKKSAMQRLMQKDDKWGGMAVAEIIKEEPMAITHWRPNKIFPNANGLGVYSVAWSSKADMIATAGHDRSISLFRPHATNGMPARKLKGHKAWTIQCCFSPDDKSLVCCSGDSMYIWDPSNGTLKAEWEAHDALINGCTWSQGGKYIISCSNDLTAKVWVAKTAISKGKKGADTHAHTEPEFDDKGNEIKHHEHGVPVEFHLPREGERGHAGAVVKAAFSPQEDFCVTCGKDNMVIMWNLKLKGTKDRVFRGHNEPVLNVAMNYDGTRFASTDNSGTCIVWDPKVEHPIHILKEHTDIVYCCVFGKEAKDGKGRLITAGHDNRICVWDSYLGTVIGEVDSRHSSWITAAALDVSNMQLAT</sequence>
<dbReference type="Proteomes" id="UP001165060">
    <property type="component" value="Unassembled WGS sequence"/>
</dbReference>
<dbReference type="CDD" id="cd00200">
    <property type="entry name" value="WD40"/>
    <property type="match status" value="1"/>
</dbReference>
<dbReference type="PROSITE" id="PS00678">
    <property type="entry name" value="WD_REPEATS_1"/>
    <property type="match status" value="1"/>
</dbReference>
<comment type="caution">
    <text evidence="5">The sequence shown here is derived from an EMBL/GenBank/DDBJ whole genome shotgun (WGS) entry which is preliminary data.</text>
</comment>
<dbReference type="EMBL" id="BRYB01004245">
    <property type="protein sequence ID" value="GMI27920.1"/>
    <property type="molecule type" value="Genomic_DNA"/>
</dbReference>
<protein>
    <recommendedName>
        <fullName evidence="7">Guanine nucleotide-binding protein subunit beta-like protein</fullName>
    </recommendedName>
</protein>
<evidence type="ECO:0000256" key="1">
    <source>
        <dbReference type="ARBA" id="ARBA00022574"/>
    </source>
</evidence>
<evidence type="ECO:0000313" key="5">
    <source>
        <dbReference type="EMBL" id="GMI27920.1"/>
    </source>
</evidence>
<dbReference type="Gene3D" id="2.130.10.10">
    <property type="entry name" value="YVTN repeat-like/Quinoprotein amine dehydrogenase"/>
    <property type="match status" value="2"/>
</dbReference>
<feature type="repeat" description="WD" evidence="3">
    <location>
        <begin position="284"/>
        <end position="318"/>
    </location>
</feature>
<keyword evidence="6" id="KW-1185">Reference proteome</keyword>
<feature type="region of interest" description="Disordered" evidence="4">
    <location>
        <begin position="1"/>
        <end position="21"/>
    </location>
</feature>